<feature type="compositionally biased region" description="Basic residues" evidence="2">
    <location>
        <begin position="480"/>
        <end position="501"/>
    </location>
</feature>
<reference evidence="3" key="2">
    <citation type="journal article" date="2008" name="Bioinformatics">
        <title>Assembly reconciliation.</title>
        <authorList>
            <person name="Zimin A.V."/>
            <person name="Smith D.R."/>
            <person name="Sutton G."/>
            <person name="Yorke J.A."/>
        </authorList>
    </citation>
    <scope>NUCLEOTIDE SEQUENCE</scope>
    <source>
        <strain evidence="3">TSC#15010-1051.87</strain>
    </source>
</reference>
<evidence type="ECO:0000256" key="2">
    <source>
        <dbReference type="SAM" id="MobiDB-lite"/>
    </source>
</evidence>
<dbReference type="EMBL" id="CH940648">
    <property type="protein sequence ID" value="EDW62009.1"/>
    <property type="molecule type" value="Genomic_DNA"/>
</dbReference>
<feature type="compositionally biased region" description="Polar residues" evidence="2">
    <location>
        <begin position="787"/>
        <end position="802"/>
    </location>
</feature>
<protein>
    <submittedName>
        <fullName evidence="3">Uncharacterized protein, isoform A</fullName>
    </submittedName>
    <submittedName>
        <fullName evidence="4">Uncharacterized protein, isoform B</fullName>
    </submittedName>
</protein>
<feature type="region of interest" description="Disordered" evidence="2">
    <location>
        <begin position="695"/>
        <end position="737"/>
    </location>
</feature>
<dbReference type="EMBL" id="CH940648">
    <property type="protein sequence ID" value="KRF80381.1"/>
    <property type="molecule type" value="Genomic_DNA"/>
</dbReference>
<evidence type="ECO:0000313" key="3">
    <source>
        <dbReference type="EMBL" id="EDW62009.1"/>
    </source>
</evidence>
<proteinExistence type="predicted"/>
<gene>
    <name evidence="3" type="primary">Dvir\GJ19991</name>
    <name evidence="3" type="ORF">Dvir_GJ19991</name>
</gene>
<accession>B4LMB4</accession>
<feature type="compositionally biased region" description="Low complexity" evidence="2">
    <location>
        <begin position="713"/>
        <end position="724"/>
    </location>
</feature>
<feature type="compositionally biased region" description="Polar residues" evidence="2">
    <location>
        <begin position="695"/>
        <end position="711"/>
    </location>
</feature>
<evidence type="ECO:0000313" key="5">
    <source>
        <dbReference type="Proteomes" id="UP000008792"/>
    </source>
</evidence>
<feature type="region of interest" description="Disordered" evidence="2">
    <location>
        <begin position="902"/>
        <end position="981"/>
    </location>
</feature>
<dbReference type="HOGENOM" id="CLU_004489_0_0_1"/>
<reference evidence="3" key="3">
    <citation type="submission" date="2008-06" db="EMBL/GenBank/DDBJ databases">
        <authorList>
            <consortium name="FlyBase"/>
        </authorList>
    </citation>
    <scope>NUCLEOTIDE SEQUENCE</scope>
    <source>
        <strain evidence="3">TSC#15010-1051.87</strain>
    </source>
</reference>
<reference evidence="3 5" key="1">
    <citation type="journal article" date="2007" name="Nature">
        <title>Evolution of genes and genomes on the Drosophila phylogeny.</title>
        <authorList>
            <consortium name="Drosophila 12 Genomes Consortium"/>
            <person name="Clark A.G."/>
            <person name="Eisen M.B."/>
            <person name="Smith D.R."/>
            <person name="Bergman C.M."/>
            <person name="Oliver B."/>
            <person name="Markow T.A."/>
            <person name="Kaufman T.C."/>
            <person name="Kellis M."/>
            <person name="Gelbart W."/>
            <person name="Iyer V.N."/>
            <person name="Pollard D.A."/>
            <person name="Sackton T.B."/>
            <person name="Larracuente A.M."/>
            <person name="Singh N.D."/>
            <person name="Abad J.P."/>
            <person name="Abt D.N."/>
            <person name="Adryan B."/>
            <person name="Aguade M."/>
            <person name="Akashi H."/>
            <person name="Anderson W.W."/>
            <person name="Aquadro C.F."/>
            <person name="Ardell D.H."/>
            <person name="Arguello R."/>
            <person name="Artieri C.G."/>
            <person name="Barbash D.A."/>
            <person name="Barker D."/>
            <person name="Barsanti P."/>
            <person name="Batterham P."/>
            <person name="Batzoglou S."/>
            <person name="Begun D."/>
            <person name="Bhutkar A."/>
            <person name="Blanco E."/>
            <person name="Bosak S.A."/>
            <person name="Bradley R.K."/>
            <person name="Brand A.D."/>
            <person name="Brent M.R."/>
            <person name="Brooks A.N."/>
            <person name="Brown R.H."/>
            <person name="Butlin R.K."/>
            <person name="Caggese C."/>
            <person name="Calvi B.R."/>
            <person name="Bernardo de Carvalho A."/>
            <person name="Caspi A."/>
            <person name="Castrezana S."/>
            <person name="Celniker S.E."/>
            <person name="Chang J.L."/>
            <person name="Chapple C."/>
            <person name="Chatterji S."/>
            <person name="Chinwalla A."/>
            <person name="Civetta A."/>
            <person name="Clifton S.W."/>
            <person name="Comeron J.M."/>
            <person name="Costello J.C."/>
            <person name="Coyne J.A."/>
            <person name="Daub J."/>
            <person name="David R.G."/>
            <person name="Delcher A.L."/>
            <person name="Delehaunty K."/>
            <person name="Do C.B."/>
            <person name="Ebling H."/>
            <person name="Edwards K."/>
            <person name="Eickbush T."/>
            <person name="Evans J.D."/>
            <person name="Filipski A."/>
            <person name="Findeiss S."/>
            <person name="Freyhult E."/>
            <person name="Fulton L."/>
            <person name="Fulton R."/>
            <person name="Garcia A.C."/>
            <person name="Gardiner A."/>
            <person name="Garfield D.A."/>
            <person name="Garvin B.E."/>
            <person name="Gibson G."/>
            <person name="Gilbert D."/>
            <person name="Gnerre S."/>
            <person name="Godfrey J."/>
            <person name="Good R."/>
            <person name="Gotea V."/>
            <person name="Gravely B."/>
            <person name="Greenberg A.J."/>
            <person name="Griffiths-Jones S."/>
            <person name="Gross S."/>
            <person name="Guigo R."/>
            <person name="Gustafson E.A."/>
            <person name="Haerty W."/>
            <person name="Hahn M.W."/>
            <person name="Halligan D.L."/>
            <person name="Halpern A.L."/>
            <person name="Halter G.M."/>
            <person name="Han M.V."/>
            <person name="Heger A."/>
            <person name="Hillier L."/>
            <person name="Hinrichs A.S."/>
            <person name="Holmes I."/>
            <person name="Hoskins R.A."/>
            <person name="Hubisz M.J."/>
            <person name="Hultmark D."/>
            <person name="Huntley M.A."/>
            <person name="Jaffe D.B."/>
            <person name="Jagadeeshan S."/>
            <person name="Jeck W.R."/>
            <person name="Johnson J."/>
            <person name="Jones C.D."/>
            <person name="Jordan W.C."/>
            <person name="Karpen G.H."/>
            <person name="Kataoka E."/>
            <person name="Keightley P.D."/>
            <person name="Kheradpour P."/>
            <person name="Kirkness E.F."/>
            <person name="Koerich L.B."/>
            <person name="Kristiansen K."/>
            <person name="Kudrna D."/>
            <person name="Kulathinal R.J."/>
            <person name="Kumar S."/>
            <person name="Kwok R."/>
            <person name="Lander E."/>
            <person name="Langley C.H."/>
            <person name="Lapoint R."/>
            <person name="Lazzaro B.P."/>
            <person name="Lee S.J."/>
            <person name="Levesque L."/>
            <person name="Li R."/>
            <person name="Lin C.F."/>
            <person name="Lin M.F."/>
            <person name="Lindblad-Toh K."/>
            <person name="Llopart A."/>
            <person name="Long M."/>
            <person name="Low L."/>
            <person name="Lozovsky E."/>
            <person name="Lu J."/>
            <person name="Luo M."/>
            <person name="Machado C.A."/>
            <person name="Makalowski W."/>
            <person name="Marzo M."/>
            <person name="Matsuda M."/>
            <person name="Matzkin L."/>
            <person name="McAllister B."/>
            <person name="McBride C.S."/>
            <person name="McKernan B."/>
            <person name="McKernan K."/>
            <person name="Mendez-Lago M."/>
            <person name="Minx P."/>
            <person name="Mollenhauer M.U."/>
            <person name="Montooth K."/>
            <person name="Mount S.M."/>
            <person name="Mu X."/>
            <person name="Myers E."/>
            <person name="Negre B."/>
            <person name="Newfeld S."/>
            <person name="Nielsen R."/>
            <person name="Noor M.A."/>
            <person name="O'Grady P."/>
            <person name="Pachter L."/>
            <person name="Papaceit M."/>
            <person name="Parisi M.J."/>
            <person name="Parisi M."/>
            <person name="Parts L."/>
            <person name="Pedersen J.S."/>
            <person name="Pesole G."/>
            <person name="Phillippy A.M."/>
            <person name="Ponting C.P."/>
            <person name="Pop M."/>
            <person name="Porcelli D."/>
            <person name="Powell J.R."/>
            <person name="Prohaska S."/>
            <person name="Pruitt K."/>
            <person name="Puig M."/>
            <person name="Quesneville H."/>
            <person name="Ram K.R."/>
            <person name="Rand D."/>
            <person name="Rasmussen M.D."/>
            <person name="Reed L.K."/>
            <person name="Reenan R."/>
            <person name="Reily A."/>
            <person name="Remington K.A."/>
            <person name="Rieger T.T."/>
            <person name="Ritchie M.G."/>
            <person name="Robin C."/>
            <person name="Rogers Y.H."/>
            <person name="Rohde C."/>
            <person name="Rozas J."/>
            <person name="Rubenfield M.J."/>
            <person name="Ruiz A."/>
            <person name="Russo S."/>
            <person name="Salzberg S.L."/>
            <person name="Sanchez-Gracia A."/>
            <person name="Saranga D.J."/>
            <person name="Sato H."/>
            <person name="Schaeffer S.W."/>
            <person name="Schatz M.C."/>
            <person name="Schlenke T."/>
            <person name="Schwartz R."/>
            <person name="Segarra C."/>
            <person name="Singh R.S."/>
            <person name="Sirot L."/>
            <person name="Sirota M."/>
            <person name="Sisneros N.B."/>
            <person name="Smith C.D."/>
            <person name="Smith T.F."/>
            <person name="Spieth J."/>
            <person name="Stage D.E."/>
            <person name="Stark A."/>
            <person name="Stephan W."/>
            <person name="Strausberg R.L."/>
            <person name="Strempel S."/>
            <person name="Sturgill D."/>
            <person name="Sutton G."/>
            <person name="Sutton G.G."/>
            <person name="Tao W."/>
            <person name="Teichmann S."/>
            <person name="Tobari Y.N."/>
            <person name="Tomimura Y."/>
            <person name="Tsolas J.M."/>
            <person name="Valente V.L."/>
            <person name="Venter E."/>
            <person name="Venter J.C."/>
            <person name="Vicario S."/>
            <person name="Vieira F.G."/>
            <person name="Vilella A.J."/>
            <person name="Villasante A."/>
            <person name="Walenz B."/>
            <person name="Wang J."/>
            <person name="Wasserman M."/>
            <person name="Watts T."/>
            <person name="Wilson D."/>
            <person name="Wilson R.K."/>
            <person name="Wing R.A."/>
            <person name="Wolfner M.F."/>
            <person name="Wong A."/>
            <person name="Wong G.K."/>
            <person name="Wu C.I."/>
            <person name="Wu G."/>
            <person name="Yamamoto D."/>
            <person name="Yang H.P."/>
            <person name="Yang S.P."/>
            <person name="Yorke J.A."/>
            <person name="Yoshida K."/>
            <person name="Zdobnov E."/>
            <person name="Zhang P."/>
            <person name="Zhang Y."/>
            <person name="Zimin A.V."/>
            <person name="Baldwin J."/>
            <person name="Abdouelleil A."/>
            <person name="Abdulkadir J."/>
            <person name="Abebe A."/>
            <person name="Abera B."/>
            <person name="Abreu J."/>
            <person name="Acer S.C."/>
            <person name="Aftuck L."/>
            <person name="Alexander A."/>
            <person name="An P."/>
            <person name="Anderson E."/>
            <person name="Anderson S."/>
            <person name="Arachi H."/>
            <person name="Azer M."/>
            <person name="Bachantsang P."/>
            <person name="Barry A."/>
            <person name="Bayul T."/>
            <person name="Berlin A."/>
            <person name="Bessette D."/>
            <person name="Bloom T."/>
            <person name="Blye J."/>
            <person name="Boguslavskiy L."/>
            <person name="Bonnet C."/>
            <person name="Boukhgalter B."/>
            <person name="Bourzgui I."/>
            <person name="Brown A."/>
            <person name="Cahill P."/>
            <person name="Channer S."/>
            <person name="Cheshatsang Y."/>
            <person name="Chuda L."/>
            <person name="Citroen M."/>
            <person name="Collymore A."/>
            <person name="Cooke P."/>
            <person name="Costello M."/>
            <person name="D'Aco K."/>
            <person name="Daza R."/>
            <person name="De Haan G."/>
            <person name="DeGray S."/>
            <person name="DeMaso C."/>
            <person name="Dhargay N."/>
            <person name="Dooley K."/>
            <person name="Dooley E."/>
            <person name="Doricent M."/>
            <person name="Dorje P."/>
            <person name="Dorjee K."/>
            <person name="Dupes A."/>
            <person name="Elong R."/>
            <person name="Falk J."/>
            <person name="Farina A."/>
            <person name="Faro S."/>
            <person name="Ferguson D."/>
            <person name="Fisher S."/>
            <person name="Foley C.D."/>
            <person name="Franke A."/>
            <person name="Friedrich D."/>
            <person name="Gadbois L."/>
            <person name="Gearin G."/>
            <person name="Gearin C.R."/>
            <person name="Giannoukos G."/>
            <person name="Goode T."/>
            <person name="Graham J."/>
            <person name="Grandbois E."/>
            <person name="Grewal S."/>
            <person name="Gyaltsen K."/>
            <person name="Hafez N."/>
            <person name="Hagos B."/>
            <person name="Hall J."/>
            <person name="Henson C."/>
            <person name="Hollinger A."/>
            <person name="Honan T."/>
            <person name="Huard M.D."/>
            <person name="Hughes L."/>
            <person name="Hurhula B."/>
            <person name="Husby M.E."/>
            <person name="Kamat A."/>
            <person name="Kanga B."/>
            <person name="Kashin S."/>
            <person name="Khazanovich D."/>
            <person name="Kisner P."/>
            <person name="Lance K."/>
            <person name="Lara M."/>
            <person name="Lee W."/>
            <person name="Lennon N."/>
            <person name="Letendre F."/>
            <person name="LeVine R."/>
            <person name="Lipovsky A."/>
            <person name="Liu X."/>
            <person name="Liu J."/>
            <person name="Liu S."/>
            <person name="Lokyitsang T."/>
            <person name="Lokyitsang Y."/>
            <person name="Lubonja R."/>
            <person name="Lui A."/>
            <person name="MacDonald P."/>
            <person name="Magnisalis V."/>
            <person name="Maru K."/>
            <person name="Matthews C."/>
            <person name="McCusker W."/>
            <person name="McDonough S."/>
            <person name="Mehta T."/>
            <person name="Meldrim J."/>
            <person name="Meneus L."/>
            <person name="Mihai O."/>
            <person name="Mihalev A."/>
            <person name="Mihova T."/>
            <person name="Mittelman R."/>
            <person name="Mlenga V."/>
            <person name="Montmayeur A."/>
            <person name="Mulrain L."/>
            <person name="Navidi A."/>
            <person name="Naylor J."/>
            <person name="Negash T."/>
            <person name="Nguyen T."/>
            <person name="Nguyen N."/>
            <person name="Nicol R."/>
            <person name="Norbu C."/>
            <person name="Norbu N."/>
            <person name="Novod N."/>
            <person name="O'Neill B."/>
            <person name="Osman S."/>
            <person name="Markiewicz E."/>
            <person name="Oyono O.L."/>
            <person name="Patti C."/>
            <person name="Phunkhang P."/>
            <person name="Pierre F."/>
            <person name="Priest M."/>
            <person name="Raghuraman S."/>
            <person name="Rege F."/>
            <person name="Reyes R."/>
            <person name="Rise C."/>
            <person name="Rogov P."/>
            <person name="Ross K."/>
            <person name="Ryan E."/>
            <person name="Settipalli S."/>
            <person name="Shea T."/>
            <person name="Sherpa N."/>
            <person name="Shi L."/>
            <person name="Shih D."/>
            <person name="Sparrow T."/>
            <person name="Spaulding J."/>
            <person name="Stalker J."/>
            <person name="Stange-Thomann N."/>
            <person name="Stavropoulos S."/>
            <person name="Stone C."/>
            <person name="Strader C."/>
            <person name="Tesfaye S."/>
            <person name="Thomson T."/>
            <person name="Thoulutsang Y."/>
            <person name="Thoulutsang D."/>
            <person name="Topham K."/>
            <person name="Topping I."/>
            <person name="Tsamla T."/>
            <person name="Vassiliev H."/>
            <person name="Vo A."/>
            <person name="Wangchuk T."/>
            <person name="Wangdi T."/>
            <person name="Weiand M."/>
            <person name="Wilkinson J."/>
            <person name="Wilson A."/>
            <person name="Yadav S."/>
            <person name="Young G."/>
            <person name="Yu Q."/>
            <person name="Zembek L."/>
            <person name="Zhong D."/>
            <person name="Zimmer A."/>
            <person name="Zwirko Z."/>
            <person name="Jaffe D.B."/>
            <person name="Alvarez P."/>
            <person name="Brockman W."/>
            <person name="Butler J."/>
            <person name="Chin C."/>
            <person name="Gnerre S."/>
            <person name="Grabherr M."/>
            <person name="Kleber M."/>
            <person name="Mauceli E."/>
            <person name="MacCallum I."/>
        </authorList>
    </citation>
    <scope>NUCLEOTIDE SEQUENCE [LARGE SCALE GENOMIC DNA]</scope>
    <source>
        <strain evidence="3">TSC#15010-1051.87</strain>
        <strain evidence="5">Tucson 15010-1051.87</strain>
    </source>
</reference>
<sequence length="1567" mass="174882">MPENLGFDEFDFLLSTPQELSQNEINSSFPINGKSTKKRLRVADLIANNDELVRQVKELQAQQQQLCGMQRTASEVTELYQREKQQRIELERRALEHSERCVDLEKQLDVQKLNCEHLQEELKTKWMPVDAKEMIIIFMQLAQRIVGDPHASGLTRTEHNMLRKLKDYCKSANISIPAPKSPTKRRSKGVAAASQATQTQPLPVLPTPAPTKPDMCSIATQSESFVTTRDQGIQHKNTTTTRGTTTASFIQMHDMGTCFPEPKPALNAHQILDKVLSWTITPLSPIGDQTPPTETLTAISVGTCTDLCNVQREIDFLPQLPAQLKRSDSRPPSRAMYDSVKDELAIPADAAALDGNSHHMAKELLSFLPHNQSVLAKMPPQVFEEVWQVMGQMVLVALQSRSASSISQADFRSWFDTLYETHQAQNVSCGSKGSHREPSDFLAEPEERTPLDVCIDPIIEPPPEIGVDLTPIRLPIKPQFRARPKPKTKPKRLNRRARPYSRPKPQPQPEAIAKPVETTETAVDFLSNLNAFHNINCDNLHIQLNAEERQWLQLPAATANNQQPPNTPAVCKEFAPKSPAAQLHDRLDMQPAIEKHQLESEGDNPQSPVTSLDCEQVAVGVESSKAQLWSLFGSDSDSEDGEAQQHKAKQTCQQGKIANDLVTHSKSLDVNDGVLHNHHHVDISHPKAVELPTELANQTENSPSSCESQPALSEEASSPISSESQPKTTSEEALDSNVDCVDKPSILNECNPGNNCKHHEKDIKLAIVEQTSAGKRMRKTSERCESESQPASNEKANDSNADSMDRILDTNDGIHSVSDHYQENVLVPNAVRRQMPVPRPAGISRRKVKKRNTSESSETNDSAAGYTESNLIINDVDLRSNTDDHNKVDKFIKVTPSIESIQKGYSHVSSESKPATSEEDGGIQCNSENHNDQIKLPNVEQSHTWMSVSKRSRKSSKDSLSELQAASSEEANDSDTDSMERPLVINDGYLSRGSDPHDEDMRLCNDIDNLTATTPPGKRKRGANTRSTYESQAATSEETTDSDADSTNMRLAINNSDMHSDSDQHDEEMKLENALEVLPVSMPAGKRKRNSSTRSTSDSQPVEKRLTRLQAKQLLLEADNQGTIKATGETQPSCIDACSPMSPVGCEQVDSEPIEIPLEPPGGEHSASVPKALLSFLVNAVKANAKQRGHRKQKLNKKQMDQLQPKIVDYLKHSVPLDLSPVQLEAADAQVLINVLITAYGELQLEAADGSAEERLLTVVRQLECQSCTFIERFMNTLEQRLFSLKERLADPVAIKFVKLYLQLIGLQANLTSPVESYVNPARLLLAKILYHYSKQMTQLVLVVLCHFPTVLPHREERDYDHADPLITVIKHLLMSHQYNVSDPHGTDRALISKLRFEYHFQPFEPTKQQVIENLVEKIKAGRAHQLSYAFALFCRRSAHLNVSNVLAEHLLPLANSYCDLCIQSEEYDARLESLLQCISMIVKQLPLDGKSDISGYIALFKRILVAAPRPLVQQAAVQAILRTQRFGYGFALDALQGYRPSYQLTSLTRAMLRSFVERRHQYLLYR</sequence>
<feature type="region of interest" description="Disordered" evidence="2">
    <location>
        <begin position="476"/>
        <end position="512"/>
    </location>
</feature>
<feature type="region of interest" description="Disordered" evidence="2">
    <location>
        <begin position="771"/>
        <end position="806"/>
    </location>
</feature>
<dbReference type="FunCoup" id="B4LMB4">
    <property type="interactions" value="121"/>
</dbReference>
<name>B4LMB4_DROVI</name>
<feature type="region of interest" description="Disordered" evidence="2">
    <location>
        <begin position="1077"/>
        <end position="1104"/>
    </location>
</feature>
<keyword evidence="1" id="KW-0175">Coiled coil</keyword>
<feature type="coiled-coil region" evidence="1">
    <location>
        <begin position="42"/>
        <end position="121"/>
    </location>
</feature>
<dbReference type="STRING" id="7244.B4LMB4"/>
<dbReference type="Proteomes" id="UP000008792">
    <property type="component" value="Unassembled WGS sequence"/>
</dbReference>
<evidence type="ECO:0000313" key="4">
    <source>
        <dbReference type="EMBL" id="KRF80381.1"/>
    </source>
</evidence>
<feature type="compositionally biased region" description="Polar residues" evidence="2">
    <location>
        <begin position="854"/>
        <end position="866"/>
    </location>
</feature>
<feature type="region of interest" description="Disordered" evidence="2">
    <location>
        <begin position="1007"/>
        <end position="1047"/>
    </location>
</feature>
<dbReference type="eggNOG" id="ENOG502S8KT">
    <property type="taxonomic scope" value="Eukaryota"/>
</dbReference>
<organism evidence="3 5">
    <name type="scientific">Drosophila virilis</name>
    <name type="common">Fruit fly</name>
    <dbReference type="NCBI Taxonomy" id="7244"/>
    <lineage>
        <taxon>Eukaryota</taxon>
        <taxon>Metazoa</taxon>
        <taxon>Ecdysozoa</taxon>
        <taxon>Arthropoda</taxon>
        <taxon>Hexapoda</taxon>
        <taxon>Insecta</taxon>
        <taxon>Pterygota</taxon>
        <taxon>Neoptera</taxon>
        <taxon>Endopterygota</taxon>
        <taxon>Diptera</taxon>
        <taxon>Brachycera</taxon>
        <taxon>Muscomorpha</taxon>
        <taxon>Ephydroidea</taxon>
        <taxon>Drosophilidae</taxon>
        <taxon>Drosophila</taxon>
    </lineage>
</organism>
<evidence type="ECO:0000256" key="1">
    <source>
        <dbReference type="SAM" id="Coils"/>
    </source>
</evidence>
<feature type="compositionally biased region" description="Polar residues" evidence="2">
    <location>
        <begin position="1024"/>
        <end position="1037"/>
    </location>
</feature>
<feature type="region of interest" description="Disordered" evidence="2">
    <location>
        <begin position="632"/>
        <end position="654"/>
    </location>
</feature>
<feature type="region of interest" description="Disordered" evidence="2">
    <location>
        <begin position="836"/>
        <end position="866"/>
    </location>
</feature>
<dbReference type="InParanoid" id="B4LMB4"/>
<dbReference type="OrthoDB" id="6368736at2759"/>
<keyword evidence="5" id="KW-1185">Reference proteome</keyword>
<feature type="region of interest" description="Disordered" evidence="2">
    <location>
        <begin position="173"/>
        <end position="214"/>
    </location>
</feature>